<protein>
    <recommendedName>
        <fullName evidence="4">N-acetylgalactosaminide beta-1,3-galactosyltransferase</fullName>
        <ecNumber evidence="4">2.4.1.122</ecNumber>
    </recommendedName>
</protein>
<reference evidence="14" key="1">
    <citation type="journal article" date="2021" name="Sci. Adv.">
        <title>The American lobster genome reveals insights on longevity, neural, and immune adaptations.</title>
        <authorList>
            <person name="Polinski J.M."/>
            <person name="Zimin A.V."/>
            <person name="Clark K.F."/>
            <person name="Kohn A.B."/>
            <person name="Sadowski N."/>
            <person name="Timp W."/>
            <person name="Ptitsyn A."/>
            <person name="Khanna P."/>
            <person name="Romanova D.Y."/>
            <person name="Williams P."/>
            <person name="Greenwood S.J."/>
            <person name="Moroz L.L."/>
            <person name="Walt D.R."/>
            <person name="Bodnar A.G."/>
        </authorList>
    </citation>
    <scope>NUCLEOTIDE SEQUENCE</scope>
    <source>
        <strain evidence="14">GMGI-L3</strain>
    </source>
</reference>
<dbReference type="InterPro" id="IPR003378">
    <property type="entry name" value="Fringe-like_glycosylTrfase"/>
</dbReference>
<comment type="caution">
    <text evidence="14">The sequence shown here is derived from an EMBL/GenBank/DDBJ whole genome shotgun (WGS) entry which is preliminary data.</text>
</comment>
<feature type="signal peptide" evidence="12">
    <location>
        <begin position="1"/>
        <end position="20"/>
    </location>
</feature>
<keyword evidence="11" id="KW-0472">Membrane</keyword>
<name>A0A8J5JKI0_HOMAM</name>
<comment type="similarity">
    <text evidence="3">Belongs to the glycosyltransferase 31 family. Beta3-Gal-T subfamily.</text>
</comment>
<keyword evidence="6" id="KW-0808">Transferase</keyword>
<dbReference type="Pfam" id="PF02434">
    <property type="entry name" value="Fringe"/>
    <property type="match status" value="1"/>
</dbReference>
<evidence type="ECO:0000256" key="11">
    <source>
        <dbReference type="ARBA" id="ARBA00023136"/>
    </source>
</evidence>
<accession>A0A8J5JKI0</accession>
<evidence type="ECO:0000256" key="2">
    <source>
        <dbReference type="ARBA" id="ARBA00004922"/>
    </source>
</evidence>
<feature type="chain" id="PRO_5035248041" description="N-acetylgalactosaminide beta-1,3-galactosyltransferase" evidence="12">
    <location>
        <begin position="21"/>
        <end position="442"/>
    </location>
</feature>
<dbReference type="AlphaFoldDB" id="A0A8J5JKI0"/>
<keyword evidence="7" id="KW-0812">Transmembrane</keyword>
<evidence type="ECO:0000256" key="12">
    <source>
        <dbReference type="SAM" id="SignalP"/>
    </source>
</evidence>
<dbReference type="GO" id="GO:0016263">
    <property type="term" value="F:glycoprotein-N-acetylgalactosamine 3-beta-galactosyltransferase activity"/>
    <property type="evidence" value="ECO:0007669"/>
    <property type="project" value="UniProtKB-EC"/>
</dbReference>
<evidence type="ECO:0000256" key="5">
    <source>
        <dbReference type="ARBA" id="ARBA00022676"/>
    </source>
</evidence>
<evidence type="ECO:0000256" key="3">
    <source>
        <dbReference type="ARBA" id="ARBA00006462"/>
    </source>
</evidence>
<evidence type="ECO:0000256" key="8">
    <source>
        <dbReference type="ARBA" id="ARBA00022741"/>
    </source>
</evidence>
<dbReference type="GO" id="GO:0016020">
    <property type="term" value="C:membrane"/>
    <property type="evidence" value="ECO:0007669"/>
    <property type="project" value="UniProtKB-SubCell"/>
</dbReference>
<comment type="pathway">
    <text evidence="2">Protein modification; protein glycosylation.</text>
</comment>
<keyword evidence="5" id="KW-0328">Glycosyltransferase</keyword>
<dbReference type="PANTHER" id="PTHR23033:SF14">
    <property type="entry name" value="GLYCOPROTEIN-N-ACETYLGALACTOSAMINE 3-BETA-GALACTOSYLTRANSFERASE 1-RELATED"/>
    <property type="match status" value="1"/>
</dbReference>
<keyword evidence="10" id="KW-1133">Transmembrane helix</keyword>
<keyword evidence="15" id="KW-1185">Reference proteome</keyword>
<dbReference type="EC" id="2.4.1.122" evidence="4"/>
<evidence type="ECO:0000256" key="1">
    <source>
        <dbReference type="ARBA" id="ARBA00004606"/>
    </source>
</evidence>
<sequence>MMDILRAAVLILLITRGIHCSQRKDSFVFVILSQESARHTDAARALSSHLTAECKQLDVPCVVHLAWEDWPGVAAWTYFPLLERLSNAHGTNSSWVIILEEWVTVRLGKLVHLLHDYNPSQRAFIGRGLADKGESIIHHFTVVDPSHPLYYPDTRAGMVLSTVLVNRIASRWSAASTRPGSDFTIDAPYEFASFVKSDGVELTHHESVCVQEKPGCERYHGERLPIIQATWLKDATNHAIYSDVEDAALGTVSLGVPNTREGHCGKTLAIIHRAAELPSIQWLAVVDDDTLISVPRLRRLLSCYDPQDLVALGEKYGFAATTPHGYDYITGGGGMVFSKALVEQLAAPGVCKCPSDNTPDDMFLGVCLRKLSVPIIHSSAFHQNRPNDYPEELLQEGELPLSFHRYWMSDPLEEFARWLNQSSASERSSVSDSSPGSVHVEL</sequence>
<evidence type="ECO:0000256" key="7">
    <source>
        <dbReference type="ARBA" id="ARBA00022692"/>
    </source>
</evidence>
<evidence type="ECO:0000313" key="14">
    <source>
        <dbReference type="EMBL" id="KAG7157736.1"/>
    </source>
</evidence>
<dbReference type="EMBL" id="JAHLQT010036987">
    <property type="protein sequence ID" value="KAG7157736.1"/>
    <property type="molecule type" value="Genomic_DNA"/>
</dbReference>
<keyword evidence="9" id="KW-0735">Signal-anchor</keyword>
<gene>
    <name evidence="14" type="primary">B3glct-L</name>
    <name evidence="14" type="ORF">Hamer_G018807</name>
</gene>
<feature type="domain" description="Fringe-like glycosyltransferase" evidence="13">
    <location>
        <begin position="216"/>
        <end position="407"/>
    </location>
</feature>
<evidence type="ECO:0000256" key="10">
    <source>
        <dbReference type="ARBA" id="ARBA00022989"/>
    </source>
</evidence>
<evidence type="ECO:0000256" key="6">
    <source>
        <dbReference type="ARBA" id="ARBA00022679"/>
    </source>
</evidence>
<comment type="subcellular location">
    <subcellularLocation>
        <location evidence="1">Membrane</location>
        <topology evidence="1">Single-pass type II membrane protein</topology>
    </subcellularLocation>
</comment>
<proteinExistence type="inferred from homology"/>
<keyword evidence="12" id="KW-0732">Signal</keyword>
<dbReference type="Proteomes" id="UP000747542">
    <property type="component" value="Unassembled WGS sequence"/>
</dbReference>
<dbReference type="Gene3D" id="3.90.550.50">
    <property type="match status" value="2"/>
</dbReference>
<evidence type="ECO:0000259" key="13">
    <source>
        <dbReference type="Pfam" id="PF02434"/>
    </source>
</evidence>
<dbReference type="InterPro" id="IPR026050">
    <property type="entry name" value="C1GALT1/C1GALT1_chp1"/>
</dbReference>
<organism evidence="14 15">
    <name type="scientific">Homarus americanus</name>
    <name type="common">American lobster</name>
    <dbReference type="NCBI Taxonomy" id="6706"/>
    <lineage>
        <taxon>Eukaryota</taxon>
        <taxon>Metazoa</taxon>
        <taxon>Ecdysozoa</taxon>
        <taxon>Arthropoda</taxon>
        <taxon>Crustacea</taxon>
        <taxon>Multicrustacea</taxon>
        <taxon>Malacostraca</taxon>
        <taxon>Eumalacostraca</taxon>
        <taxon>Eucarida</taxon>
        <taxon>Decapoda</taxon>
        <taxon>Pleocyemata</taxon>
        <taxon>Astacidea</taxon>
        <taxon>Nephropoidea</taxon>
        <taxon>Nephropidae</taxon>
        <taxon>Homarus</taxon>
    </lineage>
</organism>
<evidence type="ECO:0000313" key="15">
    <source>
        <dbReference type="Proteomes" id="UP000747542"/>
    </source>
</evidence>
<evidence type="ECO:0000256" key="9">
    <source>
        <dbReference type="ARBA" id="ARBA00022968"/>
    </source>
</evidence>
<dbReference type="GO" id="GO:0000166">
    <property type="term" value="F:nucleotide binding"/>
    <property type="evidence" value="ECO:0007669"/>
    <property type="project" value="UniProtKB-KW"/>
</dbReference>
<keyword evidence="8" id="KW-0547">Nucleotide-binding</keyword>
<dbReference type="PANTHER" id="PTHR23033">
    <property type="entry name" value="BETA1,3-GALACTOSYLTRANSFERASE"/>
    <property type="match status" value="1"/>
</dbReference>
<evidence type="ECO:0000256" key="4">
    <source>
        <dbReference type="ARBA" id="ARBA00012557"/>
    </source>
</evidence>